<dbReference type="Proteomes" id="UP000298347">
    <property type="component" value="Unassembled WGS sequence"/>
</dbReference>
<dbReference type="EMBL" id="SRJD01000010">
    <property type="protein sequence ID" value="TGA98022.1"/>
    <property type="molecule type" value="Genomic_DNA"/>
</dbReference>
<keyword evidence="2" id="KW-1185">Reference proteome</keyword>
<comment type="caution">
    <text evidence="1">The sequence shown here is derived from an EMBL/GenBank/DDBJ whole genome shotgun (WGS) entry which is preliminary data.</text>
</comment>
<reference evidence="1 2" key="1">
    <citation type="journal article" date="2015" name="Int. J. Syst. Evol. Microbiol.">
        <title>Sporolactobacillus shoreae sp. nov. and Sporolactobacillus spathodeae sp. nov., two spore-forming lactic acid bacteria isolated from tree barks in Thailand.</title>
        <authorList>
            <person name="Thamacharoensuk T."/>
            <person name="Kitahara M."/>
            <person name="Ohkuma M."/>
            <person name="Thongchul N."/>
            <person name="Tanasupawat S."/>
        </authorList>
    </citation>
    <scope>NUCLEOTIDE SEQUENCE [LARGE SCALE GENOMIC DNA]</scope>
    <source>
        <strain evidence="1 2">BK92</strain>
    </source>
</reference>
<dbReference type="RefSeq" id="WP_135348685.1">
    <property type="nucleotide sequence ID" value="NZ_SRJD01000010.1"/>
</dbReference>
<dbReference type="OrthoDB" id="2679643at2"/>
<evidence type="ECO:0000313" key="2">
    <source>
        <dbReference type="Proteomes" id="UP000298347"/>
    </source>
</evidence>
<name>A0A4Z0GPY6_9BACL</name>
<evidence type="ECO:0000313" key="1">
    <source>
        <dbReference type="EMBL" id="TGA98022.1"/>
    </source>
</evidence>
<organism evidence="1 2">
    <name type="scientific">Sporolactobacillus shoreae</name>
    <dbReference type="NCBI Taxonomy" id="1465501"/>
    <lineage>
        <taxon>Bacteria</taxon>
        <taxon>Bacillati</taxon>
        <taxon>Bacillota</taxon>
        <taxon>Bacilli</taxon>
        <taxon>Bacillales</taxon>
        <taxon>Sporolactobacillaceae</taxon>
        <taxon>Sporolactobacillus</taxon>
    </lineage>
</organism>
<sequence>MILIKCIKSVYGETGDTALDLLEDRLLFKLNNLYMAEQDEDGHLLTQDEEGEPHIIADSRDILTNDSWFHEHFVLA</sequence>
<protein>
    <submittedName>
        <fullName evidence="1">Uncharacterized protein</fullName>
    </submittedName>
</protein>
<proteinExistence type="predicted"/>
<dbReference type="AlphaFoldDB" id="A0A4Z0GPY6"/>
<accession>A0A4Z0GPY6</accession>
<gene>
    <name evidence="1" type="ORF">E4665_10190</name>
</gene>